<reference evidence="1 2" key="1">
    <citation type="submission" date="2018-08" db="EMBL/GenBank/DDBJ databases">
        <title>A genome reference for cultivated species of the human gut microbiota.</title>
        <authorList>
            <person name="Zou Y."/>
            <person name="Xue W."/>
            <person name="Luo G."/>
        </authorList>
    </citation>
    <scope>NUCLEOTIDE SEQUENCE [LARGE SCALE GENOMIC DNA]</scope>
    <source>
        <strain evidence="1 2">AF16-14</strain>
    </source>
</reference>
<proteinExistence type="predicted"/>
<evidence type="ECO:0000313" key="2">
    <source>
        <dbReference type="Proteomes" id="UP000284243"/>
    </source>
</evidence>
<organism evidence="1 2">
    <name type="scientific">Odoribacter splanchnicus</name>
    <dbReference type="NCBI Taxonomy" id="28118"/>
    <lineage>
        <taxon>Bacteria</taxon>
        <taxon>Pseudomonadati</taxon>
        <taxon>Bacteroidota</taxon>
        <taxon>Bacteroidia</taxon>
        <taxon>Bacteroidales</taxon>
        <taxon>Odoribacteraceae</taxon>
        <taxon>Odoribacter</taxon>
    </lineage>
</organism>
<protein>
    <recommendedName>
        <fullName evidence="3">Leucine-rich repeat domain-containing protein</fullName>
    </recommendedName>
</protein>
<evidence type="ECO:0000313" key="1">
    <source>
        <dbReference type="EMBL" id="RGU58590.1"/>
    </source>
</evidence>
<dbReference type="SUPFAM" id="SSF52058">
    <property type="entry name" value="L domain-like"/>
    <property type="match status" value="1"/>
</dbReference>
<name>A0A412TY54_9BACT</name>
<dbReference type="Proteomes" id="UP000284243">
    <property type="component" value="Unassembled WGS sequence"/>
</dbReference>
<sequence>MDMFYYDCTVTLIDATKCPTTLVGFSDEEANKDGSKLNFNANGCIGLKSISLDVPINSINLSGCTSIAELQFYSACSLTTLDVSTCTALTVLECSGNKLTTLDISKCIVLEELHCSNNQFSETAMNNIYNALPNWTGKEAGYISISAPYGNYSIAENKNWRVVK</sequence>
<accession>A0A412TY54</accession>
<dbReference type="Gene3D" id="3.80.10.10">
    <property type="entry name" value="Ribonuclease Inhibitor"/>
    <property type="match status" value="1"/>
</dbReference>
<dbReference type="AlphaFoldDB" id="A0A412TY54"/>
<dbReference type="InterPro" id="IPR032675">
    <property type="entry name" value="LRR_dom_sf"/>
</dbReference>
<gene>
    <name evidence="1" type="ORF">DWW57_02450</name>
</gene>
<dbReference type="EMBL" id="QRYC01000002">
    <property type="protein sequence ID" value="RGU58590.1"/>
    <property type="molecule type" value="Genomic_DNA"/>
</dbReference>
<comment type="caution">
    <text evidence="1">The sequence shown here is derived from an EMBL/GenBank/DDBJ whole genome shotgun (WGS) entry which is preliminary data.</text>
</comment>
<evidence type="ECO:0008006" key="3">
    <source>
        <dbReference type="Google" id="ProtNLM"/>
    </source>
</evidence>